<feature type="transmembrane region" description="Helical" evidence="7">
    <location>
        <begin position="38"/>
        <end position="57"/>
    </location>
</feature>
<dbReference type="GO" id="GO:0046872">
    <property type="term" value="F:metal ion binding"/>
    <property type="evidence" value="ECO:0007669"/>
    <property type="project" value="UniProtKB-KW"/>
</dbReference>
<evidence type="ECO:0000256" key="5">
    <source>
        <dbReference type="ARBA" id="ARBA00023004"/>
    </source>
</evidence>
<dbReference type="Pfam" id="PF00173">
    <property type="entry name" value="Cyt-b5"/>
    <property type="match status" value="1"/>
</dbReference>
<evidence type="ECO:0000256" key="4">
    <source>
        <dbReference type="ARBA" id="ARBA00022824"/>
    </source>
</evidence>
<proteinExistence type="inferred from homology"/>
<gene>
    <name evidence="9" type="primary">DAP1</name>
    <name evidence="9" type="ORF">LTR05_002918</name>
</gene>
<keyword evidence="10" id="KW-1185">Reference proteome</keyword>
<comment type="similarity">
    <text evidence="6">Belongs to the cytochrome b5 family. MAPR subfamily.</text>
</comment>
<evidence type="ECO:0000256" key="2">
    <source>
        <dbReference type="ARBA" id="ARBA00022617"/>
    </source>
</evidence>
<evidence type="ECO:0000256" key="6">
    <source>
        <dbReference type="ARBA" id="ARBA00038357"/>
    </source>
</evidence>
<dbReference type="GO" id="GO:0016020">
    <property type="term" value="C:membrane"/>
    <property type="evidence" value="ECO:0007669"/>
    <property type="project" value="TreeGrafter"/>
</dbReference>
<dbReference type="GO" id="GO:0020037">
    <property type="term" value="F:heme binding"/>
    <property type="evidence" value="ECO:0007669"/>
    <property type="project" value="UniProtKB-ARBA"/>
</dbReference>
<sequence length="201" mass="22151">MSVVTSSIVASATSDPYNLGLSPQLEAYRSGVREQFGSTVTPLNVALLVVLLTFTYYRLIRPYNAASQTLHVNKDQPIVFQTFTPRTLLKFNGLPNPPLNPDGKVYLAVKGKVHDVTSGRNFYGPGGPYENFAGRDATRGLACQSFDEDMLTKNLDGPLDDCSDLGADQLENLQGWVERFDEKYLVVGKLVAYNKNQVHGM</sequence>
<accession>A0AAN7T4S3</accession>
<dbReference type="GO" id="GO:0005783">
    <property type="term" value="C:endoplasmic reticulum"/>
    <property type="evidence" value="ECO:0007669"/>
    <property type="project" value="UniProtKB-SubCell"/>
</dbReference>
<dbReference type="EMBL" id="JAVRRJ010000002">
    <property type="protein sequence ID" value="KAK5088697.1"/>
    <property type="molecule type" value="Genomic_DNA"/>
</dbReference>
<protein>
    <submittedName>
        <fullName evidence="9">Dihydrodipicolinate synthase</fullName>
    </submittedName>
</protein>
<dbReference type="SMART" id="SM01117">
    <property type="entry name" value="Cyt-b5"/>
    <property type="match status" value="1"/>
</dbReference>
<evidence type="ECO:0000259" key="8">
    <source>
        <dbReference type="SMART" id="SM01117"/>
    </source>
</evidence>
<dbReference type="InterPro" id="IPR036400">
    <property type="entry name" value="Cyt_B5-like_heme/steroid_sf"/>
</dbReference>
<dbReference type="Proteomes" id="UP001309876">
    <property type="component" value="Unassembled WGS sequence"/>
</dbReference>
<evidence type="ECO:0000256" key="1">
    <source>
        <dbReference type="ARBA" id="ARBA00004240"/>
    </source>
</evidence>
<dbReference type="SUPFAM" id="SSF55856">
    <property type="entry name" value="Cytochrome b5-like heme/steroid binding domain"/>
    <property type="match status" value="1"/>
</dbReference>
<comment type="caution">
    <text evidence="9">The sequence shown here is derived from an EMBL/GenBank/DDBJ whole genome shotgun (WGS) entry which is preliminary data.</text>
</comment>
<feature type="domain" description="Cytochrome b5 heme-binding" evidence="8">
    <location>
        <begin position="83"/>
        <end position="191"/>
    </location>
</feature>
<keyword evidence="5" id="KW-0408">Iron</keyword>
<evidence type="ECO:0000313" key="10">
    <source>
        <dbReference type="Proteomes" id="UP001309876"/>
    </source>
</evidence>
<organism evidence="9 10">
    <name type="scientific">Lithohypha guttulata</name>
    <dbReference type="NCBI Taxonomy" id="1690604"/>
    <lineage>
        <taxon>Eukaryota</taxon>
        <taxon>Fungi</taxon>
        <taxon>Dikarya</taxon>
        <taxon>Ascomycota</taxon>
        <taxon>Pezizomycotina</taxon>
        <taxon>Eurotiomycetes</taxon>
        <taxon>Chaetothyriomycetidae</taxon>
        <taxon>Chaetothyriales</taxon>
        <taxon>Trichomeriaceae</taxon>
        <taxon>Lithohypha</taxon>
    </lineage>
</organism>
<comment type="subcellular location">
    <subcellularLocation>
        <location evidence="1">Endoplasmic reticulum</location>
    </subcellularLocation>
</comment>
<dbReference type="FunFam" id="3.10.120.10:FF:000003">
    <property type="entry name" value="membrane-associated progesterone receptor component 1"/>
    <property type="match status" value="1"/>
</dbReference>
<reference evidence="9 10" key="1">
    <citation type="submission" date="2023-08" db="EMBL/GenBank/DDBJ databases">
        <title>Black Yeasts Isolated from many extreme environments.</title>
        <authorList>
            <person name="Coleine C."/>
            <person name="Stajich J.E."/>
            <person name="Selbmann L."/>
        </authorList>
    </citation>
    <scope>NUCLEOTIDE SEQUENCE [LARGE SCALE GENOMIC DNA]</scope>
    <source>
        <strain evidence="9 10">CCFEE 5910</strain>
    </source>
</reference>
<dbReference type="AlphaFoldDB" id="A0AAN7T4S3"/>
<keyword evidence="7" id="KW-0812">Transmembrane</keyword>
<evidence type="ECO:0000313" key="9">
    <source>
        <dbReference type="EMBL" id="KAK5088697.1"/>
    </source>
</evidence>
<dbReference type="Gene3D" id="3.10.120.10">
    <property type="entry name" value="Cytochrome b5-like heme/steroid binding domain"/>
    <property type="match status" value="1"/>
</dbReference>
<evidence type="ECO:0000256" key="7">
    <source>
        <dbReference type="SAM" id="Phobius"/>
    </source>
</evidence>
<dbReference type="InterPro" id="IPR050577">
    <property type="entry name" value="MAPR/NEUFC/NENF-like"/>
</dbReference>
<dbReference type="PANTHER" id="PTHR10281:SF72">
    <property type="entry name" value="NEUDESIN"/>
    <property type="match status" value="1"/>
</dbReference>
<keyword evidence="3" id="KW-0479">Metal-binding</keyword>
<dbReference type="PANTHER" id="PTHR10281">
    <property type="entry name" value="MEMBRANE-ASSOCIATED PROGESTERONE RECEPTOR COMPONENT-RELATED"/>
    <property type="match status" value="1"/>
</dbReference>
<keyword evidence="4" id="KW-0256">Endoplasmic reticulum</keyword>
<name>A0AAN7T4S3_9EURO</name>
<dbReference type="InterPro" id="IPR001199">
    <property type="entry name" value="Cyt_B5-like_heme/steroid-bd"/>
</dbReference>
<keyword evidence="7" id="KW-1133">Transmembrane helix</keyword>
<keyword evidence="7" id="KW-0472">Membrane</keyword>
<evidence type="ECO:0000256" key="3">
    <source>
        <dbReference type="ARBA" id="ARBA00022723"/>
    </source>
</evidence>
<keyword evidence="2" id="KW-0349">Heme</keyword>